<accession>A0A482TBE4</accession>
<feature type="region of interest" description="Disordered" evidence="1">
    <location>
        <begin position="14"/>
        <end position="56"/>
    </location>
</feature>
<gene>
    <name evidence="2" type="ORF">ELS19_17530</name>
</gene>
<evidence type="ECO:0000313" key="2">
    <source>
        <dbReference type="EMBL" id="RYJ08353.1"/>
    </source>
</evidence>
<sequence length="186" mass="20646">MERRQFLEAAAMATASFPISTNSGSEPTDEGEETPDLSNPYPHTQRLKGGTGHAISGIRHPQRFSCLTKGETEDFGGVTDLELYQHALQWGSGISLKIRKGDIETAISLDVDRAELLGHWLIEAARDTKRWRAENPEAWRYQMKKRRNVATRIDDPVVDDAALGTDRLKSPSELAAVLTEEVTDAD</sequence>
<proteinExistence type="predicted"/>
<protein>
    <submittedName>
        <fullName evidence="2">Uncharacterized protein</fullName>
    </submittedName>
</protein>
<dbReference type="EMBL" id="RZHH01000003">
    <property type="protein sequence ID" value="RYJ08353.1"/>
    <property type="molecule type" value="Genomic_DNA"/>
</dbReference>
<evidence type="ECO:0000256" key="1">
    <source>
        <dbReference type="SAM" id="MobiDB-lite"/>
    </source>
</evidence>
<comment type="caution">
    <text evidence="2">The sequence shown here is derived from an EMBL/GenBank/DDBJ whole genome shotgun (WGS) entry which is preliminary data.</text>
</comment>
<feature type="compositionally biased region" description="Polar residues" evidence="1">
    <location>
        <begin position="17"/>
        <end position="26"/>
    </location>
</feature>
<organism evidence="2 3">
    <name type="scientific">Halogeometricum borinquense</name>
    <dbReference type="NCBI Taxonomy" id="60847"/>
    <lineage>
        <taxon>Archaea</taxon>
        <taxon>Methanobacteriati</taxon>
        <taxon>Methanobacteriota</taxon>
        <taxon>Stenosarchaea group</taxon>
        <taxon>Halobacteria</taxon>
        <taxon>Halobacteriales</taxon>
        <taxon>Haloferacaceae</taxon>
        <taxon>Halogeometricum</taxon>
    </lineage>
</organism>
<evidence type="ECO:0000313" key="3">
    <source>
        <dbReference type="Proteomes" id="UP000294028"/>
    </source>
</evidence>
<name>A0A482TBE4_9EURY</name>
<reference evidence="2 3" key="1">
    <citation type="submission" date="2018-12" db="EMBL/GenBank/DDBJ databases">
        <title>Genome analysis provides insights into bioremediation potentialities of Halogeometricum borinquense strain N11.</title>
        <authorList>
            <person name="Najjari A."/>
            <person name="Youssef N."/>
            <person name="Fhoula I."/>
            <person name="Ben Dhia O."/>
            <person name="Mahjoubi M."/>
            <person name="Ouzari H.I."/>
            <person name="Cherif A."/>
        </authorList>
    </citation>
    <scope>NUCLEOTIDE SEQUENCE [LARGE SCALE GENOMIC DNA]</scope>
    <source>
        <strain evidence="2 3">N11</strain>
    </source>
</reference>
<dbReference type="RefSeq" id="WP_129786237.1">
    <property type="nucleotide sequence ID" value="NZ_RZHH01000003.1"/>
</dbReference>
<dbReference type="AlphaFoldDB" id="A0A482TBE4"/>
<dbReference type="Proteomes" id="UP000294028">
    <property type="component" value="Unassembled WGS sequence"/>
</dbReference>